<protein>
    <submittedName>
        <fullName evidence="1">Uncharacterized protein</fullName>
    </submittedName>
</protein>
<dbReference type="AlphaFoldDB" id="A0A382D8X6"/>
<feature type="non-terminal residue" evidence="1">
    <location>
        <position position="1"/>
    </location>
</feature>
<sequence length="24" mass="2679">VELLLKLADNHQDQKITAVDKGMV</sequence>
<evidence type="ECO:0000313" key="1">
    <source>
        <dbReference type="EMBL" id="SVB34063.1"/>
    </source>
</evidence>
<name>A0A382D8X6_9ZZZZ</name>
<gene>
    <name evidence="1" type="ORF">METZ01_LOCUS186917</name>
</gene>
<organism evidence="1">
    <name type="scientific">marine metagenome</name>
    <dbReference type="NCBI Taxonomy" id="408172"/>
    <lineage>
        <taxon>unclassified sequences</taxon>
        <taxon>metagenomes</taxon>
        <taxon>ecological metagenomes</taxon>
    </lineage>
</organism>
<proteinExistence type="predicted"/>
<reference evidence="1" key="1">
    <citation type="submission" date="2018-05" db="EMBL/GenBank/DDBJ databases">
        <authorList>
            <person name="Lanie J.A."/>
            <person name="Ng W.-L."/>
            <person name="Kazmierczak K.M."/>
            <person name="Andrzejewski T.M."/>
            <person name="Davidsen T.M."/>
            <person name="Wayne K.J."/>
            <person name="Tettelin H."/>
            <person name="Glass J.I."/>
            <person name="Rusch D."/>
            <person name="Podicherti R."/>
            <person name="Tsui H.-C.T."/>
            <person name="Winkler M.E."/>
        </authorList>
    </citation>
    <scope>NUCLEOTIDE SEQUENCE</scope>
</reference>
<dbReference type="EMBL" id="UINC01037886">
    <property type="protein sequence ID" value="SVB34063.1"/>
    <property type="molecule type" value="Genomic_DNA"/>
</dbReference>
<accession>A0A382D8X6</accession>